<accession>A0AA41WSJ2</accession>
<name>A0AA41WSJ2_9RALS</name>
<dbReference type="Proteomes" id="UP001162793">
    <property type="component" value="Unassembled WGS sequence"/>
</dbReference>
<sequence>MRLRLEKADFILRVLTFVALAAGGGWAIYKYELSGATDWTNNIALDTKVLPYRDDLRLLVVHVRSKNPSSYEFVLKSSAGDSFELRFRRIAMDKKEKAVIDEDEGELVAKVDLMKATGGEYQLLPGAEMDDMRTLVVPANAIISMTAEMQIHNGSLRWRGKPDADFVSASTVVRVEP</sequence>
<proteinExistence type="predicted"/>
<gene>
    <name evidence="2" type="ORF">NKG59_04625</name>
</gene>
<dbReference type="AlphaFoldDB" id="A0AA41WSJ2"/>
<evidence type="ECO:0000313" key="2">
    <source>
        <dbReference type="EMBL" id="MCP1171627.1"/>
    </source>
</evidence>
<evidence type="ECO:0000313" key="3">
    <source>
        <dbReference type="Proteomes" id="UP001162793"/>
    </source>
</evidence>
<feature type="transmembrane region" description="Helical" evidence="1">
    <location>
        <begin position="12"/>
        <end position="29"/>
    </location>
</feature>
<reference evidence="3" key="1">
    <citation type="journal article" date="2023" name="Front. Microbiol.">
        <title>Ralstonia chuxiongensis sp. nov., Ralstonia mojiangensis sp. nov., and Ralstonia soli sp. nov., isolated from tobacco fields, are three novel species in the family Burkholderiaceae.</title>
        <authorList>
            <person name="Lu C.H."/>
            <person name="Zhang Y.Y."/>
            <person name="Jiang N."/>
            <person name="Chen W."/>
            <person name="Shao X."/>
            <person name="Zhao Z.M."/>
            <person name="Lu W.L."/>
            <person name="Hu X."/>
            <person name="Xi Y.X."/>
            <person name="Zou S.Y."/>
            <person name="Wei Q.J."/>
            <person name="Lin Z.L."/>
            <person name="Gong L."/>
            <person name="Gai X.T."/>
            <person name="Zhang L.Q."/>
            <person name="Li J.Y."/>
            <person name="Jin Y."/>
            <person name="Xia Z.Y."/>
        </authorList>
    </citation>
    <scope>NUCLEOTIDE SEQUENCE [LARGE SCALE GENOMIC DNA]</scope>
    <source>
        <strain evidence="3">21YRMH01-3</strain>
    </source>
</reference>
<comment type="caution">
    <text evidence="2">The sequence shown here is derived from an EMBL/GenBank/DDBJ whole genome shotgun (WGS) entry which is preliminary data.</text>
</comment>
<keyword evidence="3" id="KW-1185">Reference proteome</keyword>
<evidence type="ECO:0000256" key="1">
    <source>
        <dbReference type="SAM" id="Phobius"/>
    </source>
</evidence>
<keyword evidence="1" id="KW-0472">Membrane</keyword>
<keyword evidence="1" id="KW-0812">Transmembrane</keyword>
<organism evidence="2 3">
    <name type="scientific">Ralstonia chuxiongensis</name>
    <dbReference type="NCBI Taxonomy" id="2957504"/>
    <lineage>
        <taxon>Bacteria</taxon>
        <taxon>Pseudomonadati</taxon>
        <taxon>Pseudomonadota</taxon>
        <taxon>Betaproteobacteria</taxon>
        <taxon>Burkholderiales</taxon>
        <taxon>Burkholderiaceae</taxon>
        <taxon>Ralstonia</taxon>
    </lineage>
</organism>
<dbReference type="EMBL" id="JAMYWC010000002">
    <property type="protein sequence ID" value="MCP1171627.1"/>
    <property type="molecule type" value="Genomic_DNA"/>
</dbReference>
<keyword evidence="1" id="KW-1133">Transmembrane helix</keyword>
<dbReference type="RefSeq" id="WP_253535691.1">
    <property type="nucleotide sequence ID" value="NZ_JAMYWC010000002.1"/>
</dbReference>
<protein>
    <submittedName>
        <fullName evidence="2">Uncharacterized protein</fullName>
    </submittedName>
</protein>